<dbReference type="InterPro" id="IPR012394">
    <property type="entry name" value="Aldehyde_DH_NAD(P)"/>
</dbReference>
<feature type="domain" description="Aldehyde dehydrogenase" evidence="5">
    <location>
        <begin position="5"/>
        <end position="435"/>
    </location>
</feature>
<dbReference type="GO" id="GO:0005737">
    <property type="term" value="C:cytoplasm"/>
    <property type="evidence" value="ECO:0007669"/>
    <property type="project" value="TreeGrafter"/>
</dbReference>
<dbReference type="GO" id="GO:0004029">
    <property type="term" value="F:aldehyde dehydrogenase (NAD+) activity"/>
    <property type="evidence" value="ECO:0007669"/>
    <property type="project" value="TreeGrafter"/>
</dbReference>
<feature type="active site" evidence="4">
    <location>
        <position position="215"/>
    </location>
</feature>
<dbReference type="SUPFAM" id="SSF53720">
    <property type="entry name" value="ALDH-like"/>
    <property type="match status" value="1"/>
</dbReference>
<dbReference type="KEGG" id="sla:SERLADRAFT_478478"/>
<evidence type="ECO:0000256" key="1">
    <source>
        <dbReference type="ARBA" id="ARBA00009986"/>
    </source>
</evidence>
<keyword evidence="2 3" id="KW-0560">Oxidoreductase</keyword>
<evidence type="ECO:0000256" key="2">
    <source>
        <dbReference type="ARBA" id="ARBA00023002"/>
    </source>
</evidence>
<organism evidence="7">
    <name type="scientific">Serpula lacrymans var. lacrymans (strain S7.9)</name>
    <name type="common">Dry rot fungus</name>
    <dbReference type="NCBI Taxonomy" id="578457"/>
    <lineage>
        <taxon>Eukaryota</taxon>
        <taxon>Fungi</taxon>
        <taxon>Dikarya</taxon>
        <taxon>Basidiomycota</taxon>
        <taxon>Agaricomycotina</taxon>
        <taxon>Agaricomycetes</taxon>
        <taxon>Agaricomycetidae</taxon>
        <taxon>Boletales</taxon>
        <taxon>Coniophorineae</taxon>
        <taxon>Serpulaceae</taxon>
        <taxon>Serpula</taxon>
    </lineage>
</organism>
<evidence type="ECO:0000313" key="7">
    <source>
        <dbReference type="Proteomes" id="UP000008064"/>
    </source>
</evidence>
<protein>
    <recommendedName>
        <fullName evidence="3">Aldehyde dehydrogenase</fullName>
    </recommendedName>
</protein>
<comment type="similarity">
    <text evidence="1 3">Belongs to the aldehyde dehydrogenase family.</text>
</comment>
<evidence type="ECO:0000259" key="5">
    <source>
        <dbReference type="Pfam" id="PF00171"/>
    </source>
</evidence>
<proteinExistence type="inferred from homology"/>
<dbReference type="AlphaFoldDB" id="F8P9V2"/>
<evidence type="ECO:0000313" key="6">
    <source>
        <dbReference type="EMBL" id="EGO19950.1"/>
    </source>
</evidence>
<dbReference type="Gene3D" id="3.40.605.10">
    <property type="entry name" value="Aldehyde Dehydrogenase, Chain A, domain 1"/>
    <property type="match status" value="1"/>
</dbReference>
<dbReference type="Gene3D" id="3.40.309.10">
    <property type="entry name" value="Aldehyde Dehydrogenase, Chain A, domain 2"/>
    <property type="match status" value="1"/>
</dbReference>
<dbReference type="Pfam" id="PF00171">
    <property type="entry name" value="Aldedh"/>
    <property type="match status" value="1"/>
</dbReference>
<dbReference type="InterPro" id="IPR016163">
    <property type="entry name" value="Ald_DH_C"/>
</dbReference>
<dbReference type="EMBL" id="GL945442">
    <property type="protein sequence ID" value="EGO19950.1"/>
    <property type="molecule type" value="Genomic_DNA"/>
</dbReference>
<dbReference type="PIRSF" id="PIRSF036492">
    <property type="entry name" value="ALDH"/>
    <property type="match status" value="1"/>
</dbReference>
<dbReference type="HOGENOM" id="CLU_005391_3_1_1"/>
<dbReference type="GeneID" id="18821174"/>
<sequence length="475" mass="52036">MGYNTPEEITQIHAKLTATFRSGVTIPLAYRRQQLLQLARLAQENAEVIMTSLKADLGRHRLEAALPEVGPIVASALLSAAKLEEWTKPEKPEVEEWRSSWDTTIYKAPKGVVVNITPWNYPWVISLLPLAGAIAAGCTCLIKPSEHSPNCSQLMADLFPRYLDPNAYAVVQGAAPETTHLLTLKWDHIFYTGSTAIGRIVATAAAKHITPLTLELGGKSSVVVDGDNTDLEIAAKRILWGKQQNAGQVCVAPDHVYVPRKHQDALVAAFKKAYETFWPHAKGALDPAAEISHMVNETHYNRIRGLLRDTNGNVAVGGSAGDNLRIEPTIVKDVDLLDPLMEQEIFGPVIPIVPVDDIESAITHIQAGPIPLVLYIFTNSDETKEKFVHRTQSGQLILNDTFAQLGVYEIPFGGQGDSGYGAYFGKHSFDAFTQRRGSINVPLAAEPYMGLRYPPYSEEAFQALTAQAQMKIPDA</sequence>
<dbReference type="RefSeq" id="XP_007323385.1">
    <property type="nucleotide sequence ID" value="XM_007323323.1"/>
</dbReference>
<dbReference type="OrthoDB" id="440325at2759"/>
<evidence type="ECO:0000256" key="4">
    <source>
        <dbReference type="PIRSR" id="PIRSR036492-1"/>
    </source>
</evidence>
<dbReference type="PANTHER" id="PTHR43570:SF16">
    <property type="entry name" value="ALDEHYDE DEHYDROGENASE TYPE III, ISOFORM Q"/>
    <property type="match status" value="1"/>
</dbReference>
<gene>
    <name evidence="6" type="ORF">SERLADRAFT_478478</name>
</gene>
<dbReference type="FunFam" id="3.40.605.10:FF:000004">
    <property type="entry name" value="Aldehyde dehydrogenase"/>
    <property type="match status" value="1"/>
</dbReference>
<dbReference type="Proteomes" id="UP000008064">
    <property type="component" value="Unassembled WGS sequence"/>
</dbReference>
<evidence type="ECO:0000256" key="3">
    <source>
        <dbReference type="PIRNR" id="PIRNR036492"/>
    </source>
</evidence>
<reference evidence="7" key="1">
    <citation type="journal article" date="2011" name="Science">
        <title>The plant cell wall-decomposing machinery underlies the functional diversity of forest fungi.</title>
        <authorList>
            <person name="Eastwood D.C."/>
            <person name="Floudas D."/>
            <person name="Binder M."/>
            <person name="Majcherczyk A."/>
            <person name="Schneider P."/>
            <person name="Aerts A."/>
            <person name="Asiegbu F.O."/>
            <person name="Baker S.E."/>
            <person name="Barry K."/>
            <person name="Bendiksby M."/>
            <person name="Blumentritt M."/>
            <person name="Coutinho P.M."/>
            <person name="Cullen D."/>
            <person name="de Vries R.P."/>
            <person name="Gathman A."/>
            <person name="Goodell B."/>
            <person name="Henrissat B."/>
            <person name="Ihrmark K."/>
            <person name="Kauserud H."/>
            <person name="Kohler A."/>
            <person name="LaButti K."/>
            <person name="Lapidus A."/>
            <person name="Lavin J.L."/>
            <person name="Lee Y.-H."/>
            <person name="Lindquist E."/>
            <person name="Lilly W."/>
            <person name="Lucas S."/>
            <person name="Morin E."/>
            <person name="Murat C."/>
            <person name="Oguiza J.A."/>
            <person name="Park J."/>
            <person name="Pisabarro A.G."/>
            <person name="Riley R."/>
            <person name="Rosling A."/>
            <person name="Salamov A."/>
            <person name="Schmidt O."/>
            <person name="Schmutz J."/>
            <person name="Skrede I."/>
            <person name="Stenlid J."/>
            <person name="Wiebenga A."/>
            <person name="Xie X."/>
            <person name="Kuees U."/>
            <person name="Hibbett D.S."/>
            <person name="Hoffmeister D."/>
            <person name="Hoegberg N."/>
            <person name="Martin F."/>
            <person name="Grigoriev I.V."/>
            <person name="Watkinson S.C."/>
        </authorList>
    </citation>
    <scope>NUCLEOTIDE SEQUENCE [LARGE SCALE GENOMIC DNA]</scope>
    <source>
        <strain evidence="7">S7.9</strain>
    </source>
</reference>
<dbReference type="PANTHER" id="PTHR43570">
    <property type="entry name" value="ALDEHYDE DEHYDROGENASE"/>
    <property type="match status" value="1"/>
</dbReference>
<dbReference type="InterPro" id="IPR016162">
    <property type="entry name" value="Ald_DH_N"/>
</dbReference>
<dbReference type="InterPro" id="IPR016161">
    <property type="entry name" value="Ald_DH/histidinol_DH"/>
</dbReference>
<name>F8P9V2_SERL9</name>
<accession>F8P9V2</accession>
<dbReference type="InterPro" id="IPR015590">
    <property type="entry name" value="Aldehyde_DH_dom"/>
</dbReference>
<dbReference type="GO" id="GO:0006081">
    <property type="term" value="P:aldehyde metabolic process"/>
    <property type="evidence" value="ECO:0007669"/>
    <property type="project" value="InterPro"/>
</dbReference>
<feature type="active site" evidence="4">
    <location>
        <position position="250"/>
    </location>
</feature>